<dbReference type="InterPro" id="IPR014925">
    <property type="entry name" value="CGGC_dom"/>
</dbReference>
<proteinExistence type="predicted"/>
<dbReference type="EMBL" id="FLUQ01000006">
    <property type="protein sequence ID" value="SBW10712.1"/>
    <property type="molecule type" value="Genomic_DNA"/>
</dbReference>
<protein>
    <submittedName>
        <fullName evidence="2">CGGC domain protein</fullName>
    </submittedName>
</protein>
<feature type="domain" description="CGGC" evidence="1">
    <location>
        <begin position="3"/>
        <end position="109"/>
    </location>
</feature>
<dbReference type="Pfam" id="PF08821">
    <property type="entry name" value="CGGC"/>
    <property type="match status" value="1"/>
</dbReference>
<evidence type="ECO:0000313" key="2">
    <source>
        <dbReference type="EMBL" id="SBW10712.1"/>
    </source>
</evidence>
<evidence type="ECO:0000259" key="1">
    <source>
        <dbReference type="SMART" id="SM01078"/>
    </source>
</evidence>
<dbReference type="AlphaFoldDB" id="A0A212KGE3"/>
<sequence>MKKVGIIRCQQTEDLCPGTTDFKCATEGKLAFEELGACEVIGFVSCGGCPGKRAVARAKMLKDRGAEAIVLASCIKKGNPIGMPCPHFEAMRNVIIKKIEDTPLIDWTH</sequence>
<name>A0A212KGE3_9DELT</name>
<dbReference type="SMART" id="SM01078">
    <property type="entry name" value="CGGC"/>
    <property type="match status" value="1"/>
</dbReference>
<gene>
    <name evidence="2" type="ORF">KL86DPRO_60269</name>
</gene>
<reference evidence="2" key="1">
    <citation type="submission" date="2016-04" db="EMBL/GenBank/DDBJ databases">
        <authorList>
            <person name="Evans L.H."/>
            <person name="Alamgir A."/>
            <person name="Owens N."/>
            <person name="Weber N.D."/>
            <person name="Virtaneva K."/>
            <person name="Barbian K."/>
            <person name="Babar A."/>
            <person name="Rosenke K."/>
        </authorList>
    </citation>
    <scope>NUCLEOTIDE SEQUENCE</scope>
    <source>
        <strain evidence="2">86</strain>
    </source>
</reference>
<organism evidence="2">
    <name type="scientific">uncultured delta proteobacterium</name>
    <dbReference type="NCBI Taxonomy" id="34034"/>
    <lineage>
        <taxon>Bacteria</taxon>
        <taxon>Deltaproteobacteria</taxon>
        <taxon>environmental samples</taxon>
    </lineage>
</organism>
<accession>A0A212KGE3</accession>